<dbReference type="Pfam" id="PF00583">
    <property type="entry name" value="Acetyltransf_1"/>
    <property type="match status" value="1"/>
</dbReference>
<dbReference type="EMBL" id="SLXQ01000001">
    <property type="protein sequence ID" value="TCP56410.1"/>
    <property type="molecule type" value="Genomic_DNA"/>
</dbReference>
<dbReference type="GO" id="GO:0016747">
    <property type="term" value="F:acyltransferase activity, transferring groups other than amino-acyl groups"/>
    <property type="evidence" value="ECO:0007669"/>
    <property type="project" value="InterPro"/>
</dbReference>
<evidence type="ECO:0000313" key="2">
    <source>
        <dbReference type="EMBL" id="TCP56410.1"/>
    </source>
</evidence>
<sequence length="196" mass="21699">MSKVRLATAADVDAATRTLTEAFVDYPWTRHTIAADDHERRLETFQSLFITRIGLPHGKVWVTDDRTAVAVWTTPESTEIGAVFAELAPRFAELAGQRAAESQRAEAAMAAHRPTEPVWFLGTVGVHPDHQGKRLSSAVIQPGLDAAEEAGVPAYLETSTERNVRLYQRLGFTVRAEVELPDGGPRTWAMVREPRR</sequence>
<dbReference type="InterPro" id="IPR016181">
    <property type="entry name" value="Acyl_CoA_acyltransferase"/>
</dbReference>
<protein>
    <submittedName>
        <fullName evidence="2">Acetyltransferase (GNAT) family protein</fullName>
    </submittedName>
</protein>
<evidence type="ECO:0000259" key="1">
    <source>
        <dbReference type="PROSITE" id="PS51186"/>
    </source>
</evidence>
<dbReference type="AlphaFoldDB" id="A0A4R2R162"/>
<dbReference type="InterPro" id="IPR000182">
    <property type="entry name" value="GNAT_dom"/>
</dbReference>
<gene>
    <name evidence="2" type="ORF">EV191_101353</name>
</gene>
<dbReference type="PANTHER" id="PTHR42791">
    <property type="entry name" value="GNAT FAMILY ACETYLTRANSFERASE"/>
    <property type="match status" value="1"/>
</dbReference>
<name>A0A4R2R162_9PSEU</name>
<dbReference type="Proteomes" id="UP000294911">
    <property type="component" value="Unassembled WGS sequence"/>
</dbReference>
<dbReference type="PANTHER" id="PTHR42791:SF1">
    <property type="entry name" value="N-ACETYLTRANSFERASE DOMAIN-CONTAINING PROTEIN"/>
    <property type="match status" value="1"/>
</dbReference>
<dbReference type="Gene3D" id="3.40.630.30">
    <property type="match status" value="1"/>
</dbReference>
<accession>A0A4R2R162</accession>
<dbReference type="SUPFAM" id="SSF55729">
    <property type="entry name" value="Acyl-CoA N-acyltransferases (Nat)"/>
    <property type="match status" value="1"/>
</dbReference>
<evidence type="ECO:0000313" key="3">
    <source>
        <dbReference type="Proteomes" id="UP000294911"/>
    </source>
</evidence>
<keyword evidence="2" id="KW-0808">Transferase</keyword>
<feature type="domain" description="N-acetyltransferase" evidence="1">
    <location>
        <begin position="2"/>
        <end position="195"/>
    </location>
</feature>
<dbReference type="InterPro" id="IPR052523">
    <property type="entry name" value="Trichothecene_AcTrans"/>
</dbReference>
<organism evidence="2 3">
    <name type="scientific">Tamaricihabitans halophyticus</name>
    <dbReference type="NCBI Taxonomy" id="1262583"/>
    <lineage>
        <taxon>Bacteria</taxon>
        <taxon>Bacillati</taxon>
        <taxon>Actinomycetota</taxon>
        <taxon>Actinomycetes</taxon>
        <taxon>Pseudonocardiales</taxon>
        <taxon>Pseudonocardiaceae</taxon>
        <taxon>Tamaricihabitans</taxon>
    </lineage>
</organism>
<dbReference type="PROSITE" id="PS51186">
    <property type="entry name" value="GNAT"/>
    <property type="match status" value="1"/>
</dbReference>
<reference evidence="2 3" key="1">
    <citation type="submission" date="2019-03" db="EMBL/GenBank/DDBJ databases">
        <title>Genomic Encyclopedia of Type Strains, Phase IV (KMG-IV): sequencing the most valuable type-strain genomes for metagenomic binning, comparative biology and taxonomic classification.</title>
        <authorList>
            <person name="Goeker M."/>
        </authorList>
    </citation>
    <scope>NUCLEOTIDE SEQUENCE [LARGE SCALE GENOMIC DNA]</scope>
    <source>
        <strain evidence="2 3">DSM 45765</strain>
    </source>
</reference>
<dbReference type="CDD" id="cd04301">
    <property type="entry name" value="NAT_SF"/>
    <property type="match status" value="1"/>
</dbReference>
<keyword evidence="3" id="KW-1185">Reference proteome</keyword>
<comment type="caution">
    <text evidence="2">The sequence shown here is derived from an EMBL/GenBank/DDBJ whole genome shotgun (WGS) entry which is preliminary data.</text>
</comment>
<dbReference type="RefSeq" id="WP_243658697.1">
    <property type="nucleotide sequence ID" value="NZ_SLXQ01000001.1"/>
</dbReference>
<proteinExistence type="predicted"/>